<comment type="subcellular location">
    <subcellularLocation>
        <location evidence="1">Cell membrane</location>
        <topology evidence="1">Multi-pass membrane protein</topology>
    </subcellularLocation>
</comment>
<evidence type="ECO:0000256" key="4">
    <source>
        <dbReference type="ARBA" id="ARBA00022989"/>
    </source>
</evidence>
<evidence type="ECO:0000256" key="5">
    <source>
        <dbReference type="ARBA" id="ARBA00023136"/>
    </source>
</evidence>
<dbReference type="InterPro" id="IPR020846">
    <property type="entry name" value="MFS_dom"/>
</dbReference>
<protein>
    <submittedName>
        <fullName evidence="8">MFS-type transporter involved in bile tolerance, Atg22 family</fullName>
    </submittedName>
</protein>
<dbReference type="AlphaFoldDB" id="A0A212RQF0"/>
<dbReference type="PANTHER" id="PTHR42688">
    <property type="entry name" value="CONSERVED PROTEIN"/>
    <property type="match status" value="1"/>
</dbReference>
<feature type="transmembrane region" description="Helical" evidence="6">
    <location>
        <begin position="219"/>
        <end position="238"/>
    </location>
</feature>
<feature type="transmembrane region" description="Helical" evidence="6">
    <location>
        <begin position="250"/>
        <end position="269"/>
    </location>
</feature>
<keyword evidence="5 6" id="KW-0472">Membrane</keyword>
<feature type="transmembrane region" description="Helical" evidence="6">
    <location>
        <begin position="167"/>
        <end position="190"/>
    </location>
</feature>
<dbReference type="InParanoid" id="A0A212RQF0"/>
<feature type="transmembrane region" description="Helical" evidence="6">
    <location>
        <begin position="366"/>
        <end position="385"/>
    </location>
</feature>
<dbReference type="Gene3D" id="1.20.1250.20">
    <property type="entry name" value="MFS general substrate transporter like domains"/>
    <property type="match status" value="2"/>
</dbReference>
<dbReference type="CDD" id="cd17370">
    <property type="entry name" value="MFS_MJ1317_like"/>
    <property type="match status" value="1"/>
</dbReference>
<dbReference type="EMBL" id="FYEK01000075">
    <property type="protein sequence ID" value="SNB74803.1"/>
    <property type="molecule type" value="Genomic_DNA"/>
</dbReference>
<gene>
    <name evidence="8" type="ORF">SAMN02746019_00018100</name>
</gene>
<dbReference type="SUPFAM" id="SSF103473">
    <property type="entry name" value="MFS general substrate transporter"/>
    <property type="match status" value="1"/>
</dbReference>
<sequence length="390" mass="40915">MSDRSREAWRFIVLLGLVSLMADVTYESARSLIGPYLAMLGASAALVGALGGVGELLSYGLRPLSGYLADRLRRPWGLTFAGYAMSVLAVPLLALTRAWPAAALLVLLERLGKAIRTPARDTMLSHAAQEVGPGKGFGLHEALDQIGAVGGPLLMALILQLSGRYDLAFGVLALPALITLAFLIAARALYPVPQRLEAIVDNPKGAIPAGIAHPRFRRYLVFVAFSVAGLVHFQLLSFHLKRSGLLPDPAIPALFAAAMLVDAAAGLAFGALYDRLGLGVLIGIPLFSALAAPLVFSGYALLLLLGMALWGAVIGGQETIMRAAIPSLVAREERGTAYGIFNGIYGLAWFLGSAAMGAIYELSLGGVIAFALLMEGIAVAAFLGLRREAA</sequence>
<keyword evidence="2" id="KW-1003">Cell membrane</keyword>
<feature type="transmembrane region" description="Helical" evidence="6">
    <location>
        <begin position="32"/>
        <end position="57"/>
    </location>
</feature>
<dbReference type="Pfam" id="PF07690">
    <property type="entry name" value="MFS_1"/>
    <property type="match status" value="1"/>
</dbReference>
<dbReference type="RefSeq" id="WP_088572335.1">
    <property type="nucleotide sequence ID" value="NZ_FYEK01000075.1"/>
</dbReference>
<dbReference type="InterPro" id="IPR036259">
    <property type="entry name" value="MFS_trans_sf"/>
</dbReference>
<dbReference type="PANTHER" id="PTHR42688:SF1">
    <property type="entry name" value="BLR5212 PROTEIN"/>
    <property type="match status" value="1"/>
</dbReference>
<evidence type="ECO:0000256" key="6">
    <source>
        <dbReference type="SAM" id="Phobius"/>
    </source>
</evidence>
<dbReference type="InterPro" id="IPR011701">
    <property type="entry name" value="MFS"/>
</dbReference>
<name>A0A212RQF0_9CHLR</name>
<evidence type="ECO:0000256" key="3">
    <source>
        <dbReference type="ARBA" id="ARBA00022692"/>
    </source>
</evidence>
<dbReference type="PROSITE" id="PS50850">
    <property type="entry name" value="MFS"/>
    <property type="match status" value="1"/>
</dbReference>
<keyword evidence="3 6" id="KW-0812">Transmembrane</keyword>
<reference evidence="9" key="1">
    <citation type="submission" date="2017-06" db="EMBL/GenBank/DDBJ databases">
        <authorList>
            <person name="Varghese N."/>
            <person name="Submissions S."/>
        </authorList>
    </citation>
    <scope>NUCLEOTIDE SEQUENCE [LARGE SCALE GENOMIC DNA]</scope>
    <source>
        <strain evidence="9">JAD2</strain>
    </source>
</reference>
<organism evidence="8 9">
    <name type="scientific">Thermoflexus hugenholtzii JAD2</name>
    <dbReference type="NCBI Taxonomy" id="877466"/>
    <lineage>
        <taxon>Bacteria</taxon>
        <taxon>Bacillati</taxon>
        <taxon>Chloroflexota</taxon>
        <taxon>Thermoflexia</taxon>
        <taxon>Thermoflexales</taxon>
        <taxon>Thermoflexaceae</taxon>
        <taxon>Thermoflexus</taxon>
    </lineage>
</organism>
<dbReference type="Proteomes" id="UP000197025">
    <property type="component" value="Unassembled WGS sequence"/>
</dbReference>
<feature type="transmembrane region" description="Helical" evidence="6">
    <location>
        <begin position="302"/>
        <end position="325"/>
    </location>
</feature>
<dbReference type="GO" id="GO:0022857">
    <property type="term" value="F:transmembrane transporter activity"/>
    <property type="evidence" value="ECO:0007669"/>
    <property type="project" value="InterPro"/>
</dbReference>
<keyword evidence="4 6" id="KW-1133">Transmembrane helix</keyword>
<feature type="transmembrane region" description="Helical" evidence="6">
    <location>
        <begin position="337"/>
        <end position="360"/>
    </location>
</feature>
<evidence type="ECO:0000256" key="2">
    <source>
        <dbReference type="ARBA" id="ARBA00022475"/>
    </source>
</evidence>
<dbReference type="InterPro" id="IPR052425">
    <property type="entry name" value="Uncharacterized_MFS-type"/>
</dbReference>
<keyword evidence="9" id="KW-1185">Reference proteome</keyword>
<evidence type="ECO:0000259" key="7">
    <source>
        <dbReference type="PROSITE" id="PS50850"/>
    </source>
</evidence>
<accession>A0A212RQF0</accession>
<evidence type="ECO:0000313" key="9">
    <source>
        <dbReference type="Proteomes" id="UP000197025"/>
    </source>
</evidence>
<evidence type="ECO:0000313" key="8">
    <source>
        <dbReference type="EMBL" id="SNB74803.1"/>
    </source>
</evidence>
<feature type="transmembrane region" description="Helical" evidence="6">
    <location>
        <begin position="276"/>
        <end position="296"/>
    </location>
</feature>
<dbReference type="GO" id="GO:0005886">
    <property type="term" value="C:plasma membrane"/>
    <property type="evidence" value="ECO:0007669"/>
    <property type="project" value="UniProtKB-SubCell"/>
</dbReference>
<evidence type="ECO:0000256" key="1">
    <source>
        <dbReference type="ARBA" id="ARBA00004651"/>
    </source>
</evidence>
<proteinExistence type="predicted"/>
<dbReference type="OrthoDB" id="9803985at2"/>
<feature type="transmembrane region" description="Helical" evidence="6">
    <location>
        <begin position="78"/>
        <end position="99"/>
    </location>
</feature>
<feature type="domain" description="Major facilitator superfamily (MFS) profile" evidence="7">
    <location>
        <begin position="11"/>
        <end position="390"/>
    </location>
</feature>